<dbReference type="SUPFAM" id="SSF48371">
    <property type="entry name" value="ARM repeat"/>
    <property type="match status" value="1"/>
</dbReference>
<evidence type="ECO:0000256" key="1">
    <source>
        <dbReference type="SAM" id="MobiDB-lite"/>
    </source>
</evidence>
<dbReference type="PANTHER" id="PTHR23253:SF53">
    <property type="entry name" value="EUKARYOTIC TRANSLATION INITIATION FACTOR ISOFORM 4G-1"/>
    <property type="match status" value="1"/>
</dbReference>
<dbReference type="InterPro" id="IPR016024">
    <property type="entry name" value="ARM-type_fold"/>
</dbReference>
<evidence type="ECO:0000259" key="2">
    <source>
        <dbReference type="Pfam" id="PF02854"/>
    </source>
</evidence>
<accession>A0A7J6X573</accession>
<name>A0A7J6X573_THATH</name>
<dbReference type="EMBL" id="JABWDY010004810">
    <property type="protein sequence ID" value="KAF5204891.1"/>
    <property type="molecule type" value="Genomic_DNA"/>
</dbReference>
<reference evidence="3 4" key="1">
    <citation type="submission" date="2020-06" db="EMBL/GenBank/DDBJ databases">
        <title>Transcriptomic and genomic resources for Thalictrum thalictroides and T. hernandezii: Facilitating candidate gene discovery in an emerging model plant lineage.</title>
        <authorList>
            <person name="Arias T."/>
            <person name="Riano-Pachon D.M."/>
            <person name="Di Stilio V.S."/>
        </authorList>
    </citation>
    <scope>NUCLEOTIDE SEQUENCE [LARGE SCALE GENOMIC DNA]</scope>
    <source>
        <strain evidence="4">cv. WT478/WT964</strain>
        <tissue evidence="3">Leaves</tissue>
    </source>
</reference>
<dbReference type="AlphaFoldDB" id="A0A7J6X573"/>
<sequence>MALTTQSPSSEKDDDSNIDTCNSEEKQHINEEEQVEKKTEQESDNDDENKIPTYFLIEKFDLLKGQLLDSGITTPDILKRVISLIFEKVVMEPTFCPMYARLCFELNEKVPTFPSDEPGGKEITFKRILISKCQETFEGAEKLREGMRQMTDPEQELERRDKERLMTIPDEVNVEAICQFFNNIGKQLDESCRYRDVNNAQGRSFWYYAVYEASPFSVC</sequence>
<feature type="region of interest" description="Disordered" evidence="1">
    <location>
        <begin position="1"/>
        <end position="48"/>
    </location>
</feature>
<proteinExistence type="predicted"/>
<dbReference type="GO" id="GO:0003729">
    <property type="term" value="F:mRNA binding"/>
    <property type="evidence" value="ECO:0007669"/>
    <property type="project" value="TreeGrafter"/>
</dbReference>
<dbReference type="Proteomes" id="UP000554482">
    <property type="component" value="Unassembled WGS sequence"/>
</dbReference>
<dbReference type="PANTHER" id="PTHR23253">
    <property type="entry name" value="EUKARYOTIC TRANSLATION INITIATION FACTOR 4 GAMMA"/>
    <property type="match status" value="1"/>
</dbReference>
<evidence type="ECO:0000313" key="3">
    <source>
        <dbReference type="EMBL" id="KAF5204891.1"/>
    </source>
</evidence>
<feature type="compositionally biased region" description="Basic and acidic residues" evidence="1">
    <location>
        <begin position="23"/>
        <end position="41"/>
    </location>
</feature>
<dbReference type="Gene3D" id="1.25.40.180">
    <property type="match status" value="1"/>
</dbReference>
<organism evidence="3 4">
    <name type="scientific">Thalictrum thalictroides</name>
    <name type="common">Rue-anemone</name>
    <name type="synonym">Anemone thalictroides</name>
    <dbReference type="NCBI Taxonomy" id="46969"/>
    <lineage>
        <taxon>Eukaryota</taxon>
        <taxon>Viridiplantae</taxon>
        <taxon>Streptophyta</taxon>
        <taxon>Embryophyta</taxon>
        <taxon>Tracheophyta</taxon>
        <taxon>Spermatophyta</taxon>
        <taxon>Magnoliopsida</taxon>
        <taxon>Ranunculales</taxon>
        <taxon>Ranunculaceae</taxon>
        <taxon>Thalictroideae</taxon>
        <taxon>Thalictrum</taxon>
    </lineage>
</organism>
<dbReference type="InterPro" id="IPR003890">
    <property type="entry name" value="MIF4G-like_typ-3"/>
</dbReference>
<dbReference type="OrthoDB" id="514777at2759"/>
<protein>
    <submittedName>
        <fullName evidence="3">Eukaryotic translation initiation factor isoform 4g-1</fullName>
    </submittedName>
</protein>
<dbReference type="GO" id="GO:0016281">
    <property type="term" value="C:eukaryotic translation initiation factor 4F complex"/>
    <property type="evidence" value="ECO:0007669"/>
    <property type="project" value="TreeGrafter"/>
</dbReference>
<dbReference type="GO" id="GO:0003743">
    <property type="term" value="F:translation initiation factor activity"/>
    <property type="evidence" value="ECO:0007669"/>
    <property type="project" value="UniProtKB-KW"/>
</dbReference>
<feature type="domain" description="MIF4G" evidence="2">
    <location>
        <begin position="58"/>
        <end position="149"/>
    </location>
</feature>
<keyword evidence="4" id="KW-1185">Reference proteome</keyword>
<evidence type="ECO:0000313" key="4">
    <source>
        <dbReference type="Proteomes" id="UP000554482"/>
    </source>
</evidence>
<comment type="caution">
    <text evidence="3">The sequence shown here is derived from an EMBL/GenBank/DDBJ whole genome shotgun (WGS) entry which is preliminary data.</text>
</comment>
<keyword evidence="3" id="KW-0396">Initiation factor</keyword>
<gene>
    <name evidence="3" type="ORF">FRX31_005522</name>
</gene>
<dbReference type="Pfam" id="PF02854">
    <property type="entry name" value="MIF4G"/>
    <property type="match status" value="1"/>
</dbReference>
<keyword evidence="3" id="KW-0648">Protein biosynthesis</keyword>